<evidence type="ECO:0000313" key="4">
    <source>
        <dbReference type="Proteomes" id="UP000887578"/>
    </source>
</evidence>
<evidence type="ECO:0000256" key="1">
    <source>
        <dbReference type="SAM" id="Coils"/>
    </source>
</evidence>
<feature type="coiled-coil region" evidence="1">
    <location>
        <begin position="756"/>
        <end position="783"/>
    </location>
</feature>
<accession>A0A914PXG5</accession>
<dbReference type="PROSITE" id="PS00028">
    <property type="entry name" value="ZINC_FINGER_C2H2_1"/>
    <property type="match status" value="1"/>
</dbReference>
<organism evidence="4 5">
    <name type="scientific">Panagrolaimus davidi</name>
    <dbReference type="NCBI Taxonomy" id="227884"/>
    <lineage>
        <taxon>Eukaryota</taxon>
        <taxon>Metazoa</taxon>
        <taxon>Ecdysozoa</taxon>
        <taxon>Nematoda</taxon>
        <taxon>Chromadorea</taxon>
        <taxon>Rhabditida</taxon>
        <taxon>Tylenchina</taxon>
        <taxon>Panagrolaimomorpha</taxon>
        <taxon>Panagrolaimoidea</taxon>
        <taxon>Panagrolaimidae</taxon>
        <taxon>Panagrolaimus</taxon>
    </lineage>
</organism>
<dbReference type="PANTHER" id="PTHR33845">
    <property type="entry name" value="C2H2-TYPE DOMAIN-CONTAINING PROTEIN"/>
    <property type="match status" value="1"/>
</dbReference>
<dbReference type="InterPro" id="IPR013087">
    <property type="entry name" value="Znf_C2H2_type"/>
</dbReference>
<reference evidence="5" key="1">
    <citation type="submission" date="2022-11" db="UniProtKB">
        <authorList>
            <consortium name="WormBaseParasite"/>
        </authorList>
    </citation>
    <scope>IDENTIFICATION</scope>
</reference>
<evidence type="ECO:0000259" key="3">
    <source>
        <dbReference type="PROSITE" id="PS00028"/>
    </source>
</evidence>
<dbReference type="Proteomes" id="UP000887578">
    <property type="component" value="Unplaced"/>
</dbReference>
<keyword evidence="1" id="KW-0175">Coiled coil</keyword>
<protein>
    <submittedName>
        <fullName evidence="5">C2H2-type domain-containing protein</fullName>
    </submittedName>
</protein>
<feature type="domain" description="C2H2-type" evidence="3">
    <location>
        <begin position="1099"/>
        <end position="1123"/>
    </location>
</feature>
<feature type="compositionally biased region" description="Basic and acidic residues" evidence="2">
    <location>
        <begin position="10"/>
        <end position="20"/>
    </location>
</feature>
<sequence length="1183" mass="135067">MLGAGALKVTDGKSDDSYAKDRNDAYDNLNMLKGSNKFEPLDVIRSKTSGFPDLAKDKYLPSFNDHETRKKLLDIYKIGPRVSDALNLKLPQSYSTLDLQLRAYESTFEKEGVQTDLPKFKPKAVRFKLKLSPSSEAQTPEVMQYKASQKLLNLPNNPLCLFSSEIKSVYESKPRPPQSVVSTTCAGPLIRFNQLEEVSAFPNVTEKEVILARGKGEFKLDFTNEHVKRQIDNLHICNEHRNELSAKWELKKYPHCMTRRIRTKGEDTVLPVCSLPAPYGANHCNQNDRPFTCRHKVSLEEAACFLETNGILIHAGIPVCNECSQYLKSLLPNGNNENQGKLNEDFDDVNMGSADETGSNKDVDMNDARAAKVKAIAALRNYSEQESSQTTKPAEPSSEIGDLIRISVPTERKPFEDLKDDTKQRKVQILQSFQEVIARQLAPDNPTALIELANSKNQQSKESPGEKRLKNLMSMIKAQYYVAESDRERIAVLSQIALEIPLEELKKVIPGLTKYQWKTARRQAREHLEVWKPKVEKQIRVKYDRASIDVFLEFITSSAVMAGLPFGTKVGKLPDGRRFDIPSTLRKQDDAEIIRMFEHYVKEKELNVTISHTVMRNILKVCPAIRMKAMECVDYYEATGKNAFEKIANRMDKLCTMNLVDGEWQKEVQQELQETKLYLRTDYRLHIAEKSQVAEHCMNHALSDSHNCEFRSSSCQTDTDFPHTHNAKCDRCLVFPQTMKKIYEKIAELMDGEEKTKGDHEKLEEIKEELEIYENDILEWKKHVMRSAYSEKCRLQIIDELKEGEALITCDYSMKWIPRHYRETQKDFYGKKGLSWHITHILAKKDGKLVQHTVVHNLGFEEQDSNAVAAIVTDVLKKCKSWGINGVVLRSDNAGYYRNAALISSIPNISEKTGVTVKAYTFSEPQAGKGPSDREGARIKWRMICALNNQYNITTSEEMFLAMTYGQKRLEGITVVTATVSGDKKEGSTSIPGISFLSHVEYSAEDKSFTFWKHYGIGQGKKMKVEKAALNNELLINSTTSETPLDNEYVFWRNTGSVVEKQKKKQKKNNADAKQIQKEGDDDEEESSEEETTYKMFRCTEPNCIKKYVHYGNLCNHIESGKHKYKPLRKTLYDYALTKFGEHLDDLKERNLQLYARQTIQDCVSSNNATVSEGWGTTYQRKE</sequence>
<feature type="region of interest" description="Disordered" evidence="2">
    <location>
        <begin position="338"/>
        <end position="363"/>
    </location>
</feature>
<evidence type="ECO:0000256" key="2">
    <source>
        <dbReference type="SAM" id="MobiDB-lite"/>
    </source>
</evidence>
<feature type="compositionally biased region" description="Acidic residues" evidence="2">
    <location>
        <begin position="1080"/>
        <end position="1090"/>
    </location>
</feature>
<evidence type="ECO:0000313" key="5">
    <source>
        <dbReference type="WBParaSite" id="PDA_v2.g23506.t1"/>
    </source>
</evidence>
<feature type="compositionally biased region" description="Basic and acidic residues" evidence="2">
    <location>
        <begin position="1069"/>
        <end position="1079"/>
    </location>
</feature>
<proteinExistence type="predicted"/>
<feature type="region of interest" description="Disordered" evidence="2">
    <location>
        <begin position="1062"/>
        <end position="1090"/>
    </location>
</feature>
<name>A0A914PXG5_9BILA</name>
<keyword evidence="4" id="KW-1185">Reference proteome</keyword>
<dbReference type="PANTHER" id="PTHR33845:SF1">
    <property type="entry name" value="C2H2-TYPE DOMAIN-CONTAINING PROTEIN"/>
    <property type="match status" value="1"/>
</dbReference>
<dbReference type="WBParaSite" id="PDA_v2.g23506.t1">
    <property type="protein sequence ID" value="PDA_v2.g23506.t1"/>
    <property type="gene ID" value="PDA_v2.g23506"/>
</dbReference>
<feature type="region of interest" description="Disordered" evidence="2">
    <location>
        <begin position="1"/>
        <end position="20"/>
    </location>
</feature>
<dbReference type="AlphaFoldDB" id="A0A914PXG5"/>